<comment type="similarity">
    <text evidence="14">In the C-terminal section; belongs to the IspF family.</text>
</comment>
<dbReference type="HAMAP" id="MF_01520">
    <property type="entry name" value="IspDF"/>
    <property type="match status" value="1"/>
</dbReference>
<comment type="similarity">
    <text evidence="6">Belongs to the IspF family.</text>
</comment>
<feature type="site" description="Positions MEP for the nucleophilic attack" evidence="14">
    <location>
        <position position="231"/>
    </location>
</feature>
<evidence type="ECO:0000259" key="15">
    <source>
        <dbReference type="Pfam" id="PF02542"/>
    </source>
</evidence>
<dbReference type="PROSITE" id="PS01295">
    <property type="entry name" value="ISPD"/>
    <property type="match status" value="1"/>
</dbReference>
<dbReference type="InterPro" id="IPR018294">
    <property type="entry name" value="ISPD_synthase_CS"/>
</dbReference>
<evidence type="ECO:0000256" key="8">
    <source>
        <dbReference type="ARBA" id="ARBA00022679"/>
    </source>
</evidence>
<evidence type="ECO:0000256" key="5">
    <source>
        <dbReference type="ARBA" id="ARBA00004787"/>
    </source>
</evidence>
<feature type="binding site" evidence="14">
    <location>
        <begin position="308"/>
        <end position="310"/>
    </location>
    <ligand>
        <name>4-CDP-2-C-methyl-D-erythritol 2-phosphate</name>
        <dbReference type="ChEBI" id="CHEBI:57919"/>
    </ligand>
</feature>
<comment type="cofactor">
    <cofactor evidence="3 14">
        <name>a divalent metal cation</name>
        <dbReference type="ChEBI" id="CHEBI:60240"/>
    </cofactor>
</comment>
<dbReference type="SUPFAM" id="SSF69765">
    <property type="entry name" value="IpsF-like"/>
    <property type="match status" value="1"/>
</dbReference>
<organism evidence="16 17">
    <name type="scientific">Iodidimonas nitroreducens</name>
    <dbReference type="NCBI Taxonomy" id="1236968"/>
    <lineage>
        <taxon>Bacteria</taxon>
        <taxon>Pseudomonadati</taxon>
        <taxon>Pseudomonadota</taxon>
        <taxon>Alphaproteobacteria</taxon>
        <taxon>Iodidimonadales</taxon>
        <taxon>Iodidimonadaceae</taxon>
        <taxon>Iodidimonas</taxon>
    </lineage>
</organism>
<feature type="binding site" evidence="14">
    <location>
        <position position="391"/>
    </location>
    <ligand>
        <name>4-CDP-2-C-methyl-D-erythritol 2-phosphate</name>
        <dbReference type="ChEBI" id="CHEBI:57919"/>
    </ligand>
</feature>
<dbReference type="CDD" id="cd00554">
    <property type="entry name" value="MECDP_synthase"/>
    <property type="match status" value="1"/>
</dbReference>
<feature type="binding site" evidence="14">
    <location>
        <begin position="260"/>
        <end position="262"/>
    </location>
    <ligand>
        <name>4-CDP-2-C-methyl-D-erythritol 2-phosphate</name>
        <dbReference type="ChEBI" id="CHEBI:57919"/>
    </ligand>
</feature>
<dbReference type="Gene3D" id="3.30.1330.50">
    <property type="entry name" value="2-C-methyl-D-erythritol 2,4-cyclodiphosphate synthase"/>
    <property type="match status" value="1"/>
</dbReference>
<dbReference type="GO" id="GO:0008685">
    <property type="term" value="F:2-C-methyl-D-erythritol 2,4-cyclodiphosphate synthase activity"/>
    <property type="evidence" value="ECO:0007669"/>
    <property type="project" value="UniProtKB-UniRule"/>
</dbReference>
<dbReference type="Pfam" id="PF02542">
    <property type="entry name" value="YgbB"/>
    <property type="match status" value="1"/>
</dbReference>
<dbReference type="EC" id="2.7.7.60" evidence="14"/>
<dbReference type="PROSITE" id="PS01350">
    <property type="entry name" value="ISPF"/>
    <property type="match status" value="1"/>
</dbReference>
<dbReference type="NCBIfam" id="TIGR00453">
    <property type="entry name" value="ispD"/>
    <property type="match status" value="1"/>
</dbReference>
<feature type="binding site" evidence="14">
    <location>
        <position position="260"/>
    </location>
    <ligand>
        <name>a divalent metal cation</name>
        <dbReference type="ChEBI" id="CHEBI:60240"/>
    </ligand>
</feature>
<reference evidence="16 17" key="1">
    <citation type="submission" date="2019-09" db="EMBL/GenBank/DDBJ databases">
        <title>NBRP : Genome information of microbial organism related human and environment.</title>
        <authorList>
            <person name="Hattori M."/>
            <person name="Oshima K."/>
            <person name="Inaba H."/>
            <person name="Suda W."/>
            <person name="Sakamoto M."/>
            <person name="Iino T."/>
            <person name="Kitahara M."/>
            <person name="Oshida Y."/>
            <person name="Iida T."/>
            <person name="Kudo T."/>
            <person name="Itoh T."/>
            <person name="Ohkuma M."/>
        </authorList>
    </citation>
    <scope>NUCLEOTIDE SEQUENCE [LARGE SCALE GENOMIC DNA]</scope>
    <source>
        <strain evidence="16 17">Q-1</strain>
    </source>
</reference>
<dbReference type="GO" id="GO:0050518">
    <property type="term" value="F:2-C-methyl-D-erythritol 4-phosphate cytidylyltransferase activity"/>
    <property type="evidence" value="ECO:0007669"/>
    <property type="project" value="UniProtKB-UniRule"/>
</dbReference>
<dbReference type="EC" id="4.6.1.12" evidence="14"/>
<feature type="site" description="Transition state stabilizer" evidence="14">
    <location>
        <position position="41"/>
    </location>
</feature>
<evidence type="ECO:0000313" key="16">
    <source>
        <dbReference type="EMBL" id="GER03050.1"/>
    </source>
</evidence>
<comment type="catalytic activity">
    <reaction evidence="1 14">
        <text>4-CDP-2-C-methyl-D-erythritol 2-phosphate = 2-C-methyl-D-erythritol 2,4-cyclic diphosphate + CMP</text>
        <dbReference type="Rhea" id="RHEA:23864"/>
        <dbReference type="ChEBI" id="CHEBI:57919"/>
        <dbReference type="ChEBI" id="CHEBI:58483"/>
        <dbReference type="ChEBI" id="CHEBI:60377"/>
        <dbReference type="EC" id="4.6.1.12"/>
    </reaction>
</comment>
<feature type="binding site" evidence="14">
    <location>
        <begin position="384"/>
        <end position="387"/>
    </location>
    <ligand>
        <name>4-CDP-2-C-methyl-D-erythritol 2-phosphate</name>
        <dbReference type="ChEBI" id="CHEBI:57919"/>
    </ligand>
</feature>
<dbReference type="GO" id="GO:0046872">
    <property type="term" value="F:metal ion binding"/>
    <property type="evidence" value="ECO:0007669"/>
    <property type="project" value="UniProtKB-KW"/>
</dbReference>
<dbReference type="SUPFAM" id="SSF53448">
    <property type="entry name" value="Nucleotide-diphospho-sugar transferases"/>
    <property type="match status" value="1"/>
</dbReference>
<evidence type="ECO:0000256" key="10">
    <source>
        <dbReference type="ARBA" id="ARBA00022723"/>
    </source>
</evidence>
<dbReference type="InterPro" id="IPR001228">
    <property type="entry name" value="IspD"/>
</dbReference>
<dbReference type="GO" id="GO:0016114">
    <property type="term" value="P:terpenoid biosynthetic process"/>
    <property type="evidence" value="ECO:0007669"/>
    <property type="project" value="InterPro"/>
</dbReference>
<feature type="site" description="Transition state stabilizer" evidence="14">
    <location>
        <position position="34"/>
    </location>
</feature>
<protein>
    <recommendedName>
        <fullName evidence="14">Bifunctional enzyme IspD/IspF</fullName>
    </recommendedName>
    <domain>
        <recommendedName>
            <fullName evidence="14">2-C-methyl-D-erythritol 4-phosphate cytidylyltransferase</fullName>
            <ecNumber evidence="14">2.7.7.60</ecNumber>
        </recommendedName>
        <alternativeName>
            <fullName evidence="14">4-diphosphocytidyl-2C-methyl-D-erythritol synthase</fullName>
        </alternativeName>
        <alternativeName>
            <fullName evidence="14">MEP cytidylyltransferase</fullName>
            <shortName evidence="14">MCT</shortName>
        </alternativeName>
    </domain>
    <domain>
        <recommendedName>
            <fullName evidence="14">2-C-methyl-D-erythritol 2,4-cyclodiphosphate synthase</fullName>
            <shortName evidence="14">MECDP-synthase</shortName>
            <shortName evidence="14">MECPP-synthase</shortName>
            <shortName evidence="14">MECPS</shortName>
            <ecNumber evidence="14">4.6.1.12</ecNumber>
        </recommendedName>
    </domain>
</protein>
<comment type="pathway">
    <text evidence="5 14">Isoprenoid biosynthesis; isopentenyl diphosphate biosynthesis via DXP pathway; isopentenyl diphosphate from 1-deoxy-D-xylulose 5-phosphate: step 2/6.</text>
</comment>
<evidence type="ECO:0000256" key="11">
    <source>
        <dbReference type="ARBA" id="ARBA00023229"/>
    </source>
</evidence>
<dbReference type="Gene3D" id="3.90.550.10">
    <property type="entry name" value="Spore Coat Polysaccharide Biosynthesis Protein SpsA, Chain A"/>
    <property type="match status" value="1"/>
</dbReference>
<evidence type="ECO:0000256" key="6">
    <source>
        <dbReference type="ARBA" id="ARBA00008480"/>
    </source>
</evidence>
<evidence type="ECO:0000256" key="13">
    <source>
        <dbReference type="ARBA" id="ARBA00023268"/>
    </source>
</evidence>
<feature type="site" description="Transition state stabilizer" evidence="14">
    <location>
        <position position="286"/>
    </location>
</feature>
<comment type="function">
    <text evidence="14">Bifunctional enzyme that catalyzes the formation of 4-diphosphocytidyl-2-C-methyl-D-erythritol from CTP and 2-C-methyl-D-erythritol 4-phosphate (MEP) (IspD), and catalyzes the conversion of 4-diphosphocytidyl-2-C-methyl-D-erythritol 2-phosphate (CDP-ME2P) to 2-C-methyl-D-erythritol 2,4-cyclodiphosphate (ME-CPP) with a corresponding release of cytidine 5-monophosphate (CMP) (IspF).</text>
</comment>
<proteinExistence type="inferred from homology"/>
<comment type="similarity">
    <text evidence="7">Belongs to the IspD/TarI cytidylyltransferase family. IspD subfamily.</text>
</comment>
<dbReference type="InterPro" id="IPR036571">
    <property type="entry name" value="MECDP_synthase_sf"/>
</dbReference>
<dbReference type="NCBIfam" id="TIGR00151">
    <property type="entry name" value="ispF"/>
    <property type="match status" value="1"/>
</dbReference>
<dbReference type="Proteomes" id="UP000324996">
    <property type="component" value="Unassembled WGS sequence"/>
</dbReference>
<keyword evidence="12 14" id="KW-0456">Lyase</keyword>
<feature type="site" description="Transition state stabilizer" evidence="14">
    <location>
        <position position="385"/>
    </location>
</feature>
<evidence type="ECO:0000256" key="1">
    <source>
        <dbReference type="ARBA" id="ARBA00000200"/>
    </source>
</evidence>
<evidence type="ECO:0000256" key="2">
    <source>
        <dbReference type="ARBA" id="ARBA00001282"/>
    </source>
</evidence>
<dbReference type="EMBL" id="BKCN01000002">
    <property type="protein sequence ID" value="GER03050.1"/>
    <property type="molecule type" value="Genomic_DNA"/>
</dbReference>
<dbReference type="UniPathway" id="UPA00056">
    <property type="reaction ID" value="UER00093"/>
</dbReference>
<evidence type="ECO:0000256" key="14">
    <source>
        <dbReference type="HAMAP-Rule" id="MF_01520"/>
    </source>
</evidence>
<dbReference type="PANTHER" id="PTHR43181:SF1">
    <property type="entry name" value="2-C-METHYL-D-ERYTHRITOL 2,4-CYCLODIPHOSPHATE SYNTHASE, CHLOROPLASTIC"/>
    <property type="match status" value="1"/>
</dbReference>
<evidence type="ECO:0000256" key="9">
    <source>
        <dbReference type="ARBA" id="ARBA00022695"/>
    </source>
</evidence>
<dbReference type="PANTHER" id="PTHR43181">
    <property type="entry name" value="2-C-METHYL-D-ERYTHRITOL 2,4-CYCLODIPHOSPHATE SYNTHASE, CHLOROPLASTIC"/>
    <property type="match status" value="1"/>
</dbReference>
<keyword evidence="13 14" id="KW-0511">Multifunctional enzyme</keyword>
<comment type="caution">
    <text evidence="14">Lacks conserved residue(s) required for the propagation of feature annotation.</text>
</comment>
<evidence type="ECO:0000256" key="7">
    <source>
        <dbReference type="ARBA" id="ARBA00009789"/>
    </source>
</evidence>
<keyword evidence="9 14" id="KW-0548">Nucleotidyltransferase</keyword>
<keyword evidence="10 14" id="KW-0479">Metal-binding</keyword>
<keyword evidence="17" id="KW-1185">Reference proteome</keyword>
<dbReference type="HAMAP" id="MF_00108">
    <property type="entry name" value="IspD"/>
    <property type="match status" value="1"/>
</dbReference>
<feature type="binding site" evidence="14">
    <location>
        <begin position="286"/>
        <end position="287"/>
    </location>
    <ligand>
        <name>4-CDP-2-C-methyl-D-erythritol 2-phosphate</name>
        <dbReference type="ChEBI" id="CHEBI:57919"/>
    </ligand>
</feature>
<feature type="region of interest" description="2-C-methyl-D-erythritol 2,4-cyclodiphosphate synthase" evidence="14">
    <location>
        <begin position="254"/>
        <end position="412"/>
    </location>
</feature>
<dbReference type="InterPro" id="IPR026596">
    <property type="entry name" value="IspD/F"/>
</dbReference>
<comment type="pathway">
    <text evidence="4 14">Isoprenoid biosynthesis; isopentenyl diphosphate biosynthesis via DXP pathway; isopentenyl diphosphate from 1-deoxy-D-xylulose 5-phosphate: step 4/6.</text>
</comment>
<name>A0A5A7N6P9_9PROT</name>
<evidence type="ECO:0000256" key="4">
    <source>
        <dbReference type="ARBA" id="ARBA00004709"/>
    </source>
</evidence>
<dbReference type="AlphaFoldDB" id="A0A5A7N6P9"/>
<sequence length="412" mass="43675">MSQSARNATDPANLPPRPSTRIAVLIVAAGRGQRAGEGLPKQYRLLGGKMVLSRSIAAFACHPAIHSIHVVINPDDRALYDTAAANFDIAPPIKGGATRQGSVHAGLMALADEKQTGAPPDLVLIHDAARCFVRKNLIDRVIAACDAGSGAIPALAVTDTLKRGDGGQIIGTVSRDQLWRAQTPQGFPFQPLLKAHQNAALAGEEMTDDAAIAEAAGLPVRLTEGDEENIKLTTPADFARYETQNHEPRTLEPRTGLGFDVHRFEPGDHLWLCGIRIAHSAGLKGHSDADVGLHALTDAILGALADGDIGHHFPPDDPQWKGASSDRFLAHAGGLVRAASGRISHCDITLICERPKIGPHMMAMRQKIADTLDLDIRRISVKATTTEGLGFTGRREGIAAQATATVLLPAPD</sequence>
<dbReference type="InterPro" id="IPR034683">
    <property type="entry name" value="IspD/TarI"/>
</dbReference>
<comment type="catalytic activity">
    <reaction evidence="2 14">
        <text>2-C-methyl-D-erythritol 4-phosphate + CTP + H(+) = 4-CDP-2-C-methyl-D-erythritol + diphosphate</text>
        <dbReference type="Rhea" id="RHEA:13429"/>
        <dbReference type="ChEBI" id="CHEBI:15378"/>
        <dbReference type="ChEBI" id="CHEBI:33019"/>
        <dbReference type="ChEBI" id="CHEBI:37563"/>
        <dbReference type="ChEBI" id="CHEBI:57823"/>
        <dbReference type="ChEBI" id="CHEBI:58262"/>
        <dbReference type="EC" id="2.7.7.60"/>
    </reaction>
</comment>
<keyword evidence="8 14" id="KW-0808">Transferase</keyword>
<feature type="site" description="Positions MEP for the nucleophilic attack" evidence="14">
    <location>
        <position position="175"/>
    </location>
</feature>
<feature type="region of interest" description="2-C-methyl-D-erythritol 4-phosphate cytidylyltransferase" evidence="14">
    <location>
        <begin position="1"/>
        <end position="253"/>
    </location>
</feature>
<feature type="domain" description="2-C-methyl-D-erythritol 2,4-cyclodiphosphate synthase" evidence="15">
    <location>
        <begin position="254"/>
        <end position="406"/>
    </location>
</feature>
<dbReference type="GO" id="GO:0019288">
    <property type="term" value="P:isopentenyl diphosphate biosynthetic process, methylerythritol 4-phosphate pathway"/>
    <property type="evidence" value="ECO:0007669"/>
    <property type="project" value="UniProtKB-UniRule"/>
</dbReference>
<dbReference type="Pfam" id="PF01128">
    <property type="entry name" value="IspD"/>
    <property type="match status" value="1"/>
</dbReference>
<dbReference type="FunFam" id="3.90.550.10:FF:000003">
    <property type="entry name" value="2-C-methyl-D-erythritol 4-phosphate cytidylyltransferase"/>
    <property type="match status" value="1"/>
</dbReference>
<comment type="similarity">
    <text evidence="14">In the N-terminal section; belongs to the IspD/TarI cytidylyltransferase family. IspD subfamily.</text>
</comment>
<dbReference type="NCBIfam" id="NF006899">
    <property type="entry name" value="PRK09382.1"/>
    <property type="match status" value="1"/>
</dbReference>
<gene>
    <name evidence="14 16" type="primary">ispDF</name>
    <name evidence="16" type="ORF">JCM17846_07320</name>
</gene>
<dbReference type="InterPro" id="IPR020555">
    <property type="entry name" value="MECDP_synthase_CS"/>
</dbReference>
<dbReference type="InterPro" id="IPR003526">
    <property type="entry name" value="MECDP_synthase"/>
</dbReference>
<accession>A0A5A7N6P9</accession>
<dbReference type="InterPro" id="IPR029044">
    <property type="entry name" value="Nucleotide-diphossugar_trans"/>
</dbReference>
<feature type="binding site" evidence="14">
    <location>
        <position position="394"/>
    </location>
    <ligand>
        <name>4-CDP-2-C-methyl-D-erythritol 2-phosphate</name>
        <dbReference type="ChEBI" id="CHEBI:57919"/>
    </ligand>
</feature>
<keyword evidence="11 14" id="KW-0414">Isoprene biosynthesis</keyword>
<evidence type="ECO:0000256" key="12">
    <source>
        <dbReference type="ARBA" id="ARBA00023239"/>
    </source>
</evidence>
<dbReference type="CDD" id="cd02516">
    <property type="entry name" value="CDP-ME_synthetase"/>
    <property type="match status" value="1"/>
</dbReference>
<feature type="binding site" evidence="14">
    <location>
        <position position="262"/>
    </location>
    <ligand>
        <name>a divalent metal cation</name>
        <dbReference type="ChEBI" id="CHEBI:60240"/>
    </ligand>
</feature>
<dbReference type="RefSeq" id="WP_081837052.1">
    <property type="nucleotide sequence ID" value="NZ_BKCN01000002.1"/>
</dbReference>
<feature type="binding site" evidence="14">
    <location>
        <position position="294"/>
    </location>
    <ligand>
        <name>a divalent metal cation</name>
        <dbReference type="ChEBI" id="CHEBI:60240"/>
    </ligand>
</feature>
<comment type="caution">
    <text evidence="16">The sequence shown here is derived from an EMBL/GenBank/DDBJ whole genome shotgun (WGS) entry which is preliminary data.</text>
</comment>
<evidence type="ECO:0000313" key="17">
    <source>
        <dbReference type="Proteomes" id="UP000324996"/>
    </source>
</evidence>
<evidence type="ECO:0000256" key="3">
    <source>
        <dbReference type="ARBA" id="ARBA00001968"/>
    </source>
</evidence>
<dbReference type="HAMAP" id="MF_00107">
    <property type="entry name" value="IspF"/>
    <property type="match status" value="1"/>
</dbReference>